<proteinExistence type="inferred from homology"/>
<dbReference type="GO" id="GO:0015768">
    <property type="term" value="P:maltose transport"/>
    <property type="evidence" value="ECO:0007669"/>
    <property type="project" value="TreeGrafter"/>
</dbReference>
<dbReference type="PANTHER" id="PTHR30061">
    <property type="entry name" value="MALTOSE-BINDING PERIPLASMIC PROTEIN"/>
    <property type="match status" value="1"/>
</dbReference>
<feature type="region of interest" description="Disordered" evidence="5">
    <location>
        <begin position="388"/>
        <end position="408"/>
    </location>
</feature>
<dbReference type="GO" id="GO:0042956">
    <property type="term" value="P:maltodextrin transmembrane transport"/>
    <property type="evidence" value="ECO:0007669"/>
    <property type="project" value="TreeGrafter"/>
</dbReference>
<dbReference type="GO" id="GO:1901982">
    <property type="term" value="F:maltose binding"/>
    <property type="evidence" value="ECO:0007669"/>
    <property type="project" value="TreeGrafter"/>
</dbReference>
<dbReference type="Proteomes" id="UP000295097">
    <property type="component" value="Unassembled WGS sequence"/>
</dbReference>
<keyword evidence="2" id="KW-0813">Transport</keyword>
<dbReference type="InterPro" id="IPR006059">
    <property type="entry name" value="SBP"/>
</dbReference>
<accession>A0A4R3NYC7</accession>
<feature type="signal peptide" evidence="6">
    <location>
        <begin position="1"/>
        <end position="25"/>
    </location>
</feature>
<evidence type="ECO:0000256" key="5">
    <source>
        <dbReference type="SAM" id="MobiDB-lite"/>
    </source>
</evidence>
<keyword evidence="8" id="KW-1185">Reference proteome</keyword>
<dbReference type="OrthoDB" id="9805950at2"/>
<comment type="similarity">
    <text evidence="1">Belongs to the bacterial solute-binding protein 1 family.</text>
</comment>
<dbReference type="CDD" id="cd13585">
    <property type="entry name" value="PBP2_TMBP_like"/>
    <property type="match status" value="1"/>
</dbReference>
<dbReference type="EMBL" id="SMAR01000001">
    <property type="protein sequence ID" value="TCT44940.1"/>
    <property type="molecule type" value="Genomic_DNA"/>
</dbReference>
<evidence type="ECO:0000256" key="4">
    <source>
        <dbReference type="ARBA" id="ARBA00022764"/>
    </source>
</evidence>
<evidence type="ECO:0000256" key="3">
    <source>
        <dbReference type="ARBA" id="ARBA00022729"/>
    </source>
</evidence>
<dbReference type="Gene3D" id="3.40.190.10">
    <property type="entry name" value="Periplasmic binding protein-like II"/>
    <property type="match status" value="2"/>
</dbReference>
<reference evidence="7 8" key="1">
    <citation type="submission" date="2019-03" db="EMBL/GenBank/DDBJ databases">
        <title>Freshwater and sediment microbial communities from various areas in North America, analyzing microbe dynamics in response to fracking.</title>
        <authorList>
            <person name="Lamendella R."/>
        </authorList>
    </citation>
    <scope>NUCLEOTIDE SEQUENCE [LARGE SCALE GENOMIC DNA]</scope>
    <source>
        <strain evidence="7 8">175.2</strain>
    </source>
</reference>
<dbReference type="SUPFAM" id="SSF53850">
    <property type="entry name" value="Periplasmic binding protein-like II"/>
    <property type="match status" value="1"/>
</dbReference>
<keyword evidence="4" id="KW-0574">Periplasm</keyword>
<evidence type="ECO:0000256" key="6">
    <source>
        <dbReference type="SAM" id="SignalP"/>
    </source>
</evidence>
<dbReference type="AlphaFoldDB" id="A0A4R3NYC7"/>
<dbReference type="RefSeq" id="WP_132307364.1">
    <property type="nucleotide sequence ID" value="NZ_SMAR01000001.1"/>
</dbReference>
<feature type="chain" id="PRO_5020235968" evidence="6">
    <location>
        <begin position="26"/>
        <end position="408"/>
    </location>
</feature>
<gene>
    <name evidence="7" type="ORF">EDC90_100177</name>
</gene>
<organism evidence="7 8">
    <name type="scientific">Martelella mediterranea</name>
    <dbReference type="NCBI Taxonomy" id="293089"/>
    <lineage>
        <taxon>Bacteria</taxon>
        <taxon>Pseudomonadati</taxon>
        <taxon>Pseudomonadota</taxon>
        <taxon>Alphaproteobacteria</taxon>
        <taxon>Hyphomicrobiales</taxon>
        <taxon>Aurantimonadaceae</taxon>
        <taxon>Martelella</taxon>
    </lineage>
</organism>
<comment type="caution">
    <text evidence="7">The sequence shown here is derived from an EMBL/GenBank/DDBJ whole genome shotgun (WGS) entry which is preliminary data.</text>
</comment>
<protein>
    <submittedName>
        <fullName evidence="7">Carbohydrate ABC transporter substrate-binding protein (CUT1 family)</fullName>
    </submittedName>
</protein>
<evidence type="ECO:0000313" key="8">
    <source>
        <dbReference type="Proteomes" id="UP000295097"/>
    </source>
</evidence>
<name>A0A4R3NYC7_9HYPH</name>
<keyword evidence="3 6" id="KW-0732">Signal</keyword>
<evidence type="ECO:0000256" key="1">
    <source>
        <dbReference type="ARBA" id="ARBA00008520"/>
    </source>
</evidence>
<sequence>MKHFRAVACASVAAVSLSLAAPALAQDPVTIQLWAVDRPDQPAPQLVDEFNASQDEIHVEYRQLQFSDLLSDVMRAYAVGKAPDIYAVDVPFNAMMASKGALLDLTDMVESSDVIQIDDYYPGPVESATWDGKLYGVPKSTNTIALYYNADMLEAAGIEEPPKTWDELYEDAKALTNKDEGVYGLAFSAQANEEGTFQFLPWIQMGGGSWDNVNTPGAVDALTLWKTFLDEGLASPDTISRSQWDSTSTFISGNAAMAISGPWELDRMVREADFNWDVALLPVPEEGAKRSSAMGDYNWVMFKSTKHPEETFKVLEYIASKDPEMFERFGQLPPEENVEIEPTGNAELDSALATFQEQLKYAQPRGPSANWPQVSKAVQDALQAALTGSKTPQQALDDAQSQIERATN</sequence>
<evidence type="ECO:0000313" key="7">
    <source>
        <dbReference type="EMBL" id="TCT44940.1"/>
    </source>
</evidence>
<dbReference type="PANTHER" id="PTHR30061:SF50">
    <property type="entry name" value="MALTOSE_MALTODEXTRIN-BINDING PERIPLASMIC PROTEIN"/>
    <property type="match status" value="1"/>
</dbReference>
<evidence type="ECO:0000256" key="2">
    <source>
        <dbReference type="ARBA" id="ARBA00022448"/>
    </source>
</evidence>
<dbReference type="GO" id="GO:0055052">
    <property type="term" value="C:ATP-binding cassette (ABC) transporter complex, substrate-binding subunit-containing"/>
    <property type="evidence" value="ECO:0007669"/>
    <property type="project" value="TreeGrafter"/>
</dbReference>
<dbReference type="Pfam" id="PF01547">
    <property type="entry name" value="SBP_bac_1"/>
    <property type="match status" value="1"/>
</dbReference>